<name>A0AAD5U8B2_9FUNG</name>
<accession>A0AAD5U8B2</accession>
<dbReference type="EMBL" id="JADGJW010000024">
    <property type="protein sequence ID" value="KAJ3226999.1"/>
    <property type="molecule type" value="Genomic_DNA"/>
</dbReference>
<reference evidence="1" key="1">
    <citation type="submission" date="2020-05" db="EMBL/GenBank/DDBJ databases">
        <title>Phylogenomic resolution of chytrid fungi.</title>
        <authorList>
            <person name="Stajich J.E."/>
            <person name="Amses K."/>
            <person name="Simmons R."/>
            <person name="Seto K."/>
            <person name="Myers J."/>
            <person name="Bonds A."/>
            <person name="Quandt C.A."/>
            <person name="Barry K."/>
            <person name="Liu P."/>
            <person name="Grigoriev I."/>
            <person name="Longcore J.E."/>
            <person name="James T.Y."/>
        </authorList>
    </citation>
    <scope>NUCLEOTIDE SEQUENCE</scope>
    <source>
        <strain evidence="1">JEL0476</strain>
    </source>
</reference>
<evidence type="ECO:0000313" key="2">
    <source>
        <dbReference type="Proteomes" id="UP001211065"/>
    </source>
</evidence>
<dbReference type="Proteomes" id="UP001211065">
    <property type="component" value="Unassembled WGS sequence"/>
</dbReference>
<organism evidence="1 2">
    <name type="scientific">Clydaea vesicula</name>
    <dbReference type="NCBI Taxonomy" id="447962"/>
    <lineage>
        <taxon>Eukaryota</taxon>
        <taxon>Fungi</taxon>
        <taxon>Fungi incertae sedis</taxon>
        <taxon>Chytridiomycota</taxon>
        <taxon>Chytridiomycota incertae sedis</taxon>
        <taxon>Chytridiomycetes</taxon>
        <taxon>Lobulomycetales</taxon>
        <taxon>Lobulomycetaceae</taxon>
        <taxon>Clydaea</taxon>
    </lineage>
</organism>
<dbReference type="AlphaFoldDB" id="A0AAD5U8B2"/>
<keyword evidence="2" id="KW-1185">Reference proteome</keyword>
<protein>
    <submittedName>
        <fullName evidence="1">Uncharacterized protein</fullName>
    </submittedName>
</protein>
<sequence length="118" mass="13262">MNNRNYYPDQSVNIQMGPNGTRIAINGQHHGGQKIMVNTSNSSGHNQTYVEYGNYQNQQQIYYQHQQSPPQSPTYVYNVREQSPPQSPEVFYLKDCTAQGLTDAEIAGIVGAIALQRN</sequence>
<gene>
    <name evidence="1" type="ORF">HK099_003622</name>
</gene>
<proteinExistence type="predicted"/>
<comment type="caution">
    <text evidence="1">The sequence shown here is derived from an EMBL/GenBank/DDBJ whole genome shotgun (WGS) entry which is preliminary data.</text>
</comment>
<evidence type="ECO:0000313" key="1">
    <source>
        <dbReference type="EMBL" id="KAJ3226999.1"/>
    </source>
</evidence>